<organism evidence="1 2">
    <name type="scientific">Marasmiellus scandens</name>
    <dbReference type="NCBI Taxonomy" id="2682957"/>
    <lineage>
        <taxon>Eukaryota</taxon>
        <taxon>Fungi</taxon>
        <taxon>Dikarya</taxon>
        <taxon>Basidiomycota</taxon>
        <taxon>Agaricomycotina</taxon>
        <taxon>Agaricomycetes</taxon>
        <taxon>Agaricomycetidae</taxon>
        <taxon>Agaricales</taxon>
        <taxon>Marasmiineae</taxon>
        <taxon>Omphalotaceae</taxon>
        <taxon>Marasmiellus</taxon>
    </lineage>
</organism>
<dbReference type="Proteomes" id="UP001498398">
    <property type="component" value="Unassembled WGS sequence"/>
</dbReference>
<reference evidence="1 2" key="1">
    <citation type="submission" date="2024-01" db="EMBL/GenBank/DDBJ databases">
        <title>A draft genome for the cacao thread blight pathogen Marasmiellus scandens.</title>
        <authorList>
            <person name="Baruah I.K."/>
            <person name="Leung J."/>
            <person name="Bukari Y."/>
            <person name="Amoako-Attah I."/>
            <person name="Meinhardt L.W."/>
            <person name="Bailey B.A."/>
            <person name="Cohen S.P."/>
        </authorList>
    </citation>
    <scope>NUCLEOTIDE SEQUENCE [LARGE SCALE GENOMIC DNA]</scope>
    <source>
        <strain evidence="1 2">GH-19</strain>
    </source>
</reference>
<dbReference type="EMBL" id="JBANRG010000002">
    <property type="protein sequence ID" value="KAK7470535.1"/>
    <property type="molecule type" value="Genomic_DNA"/>
</dbReference>
<protein>
    <submittedName>
        <fullName evidence="1">Protein SABRE</fullName>
    </submittedName>
</protein>
<name>A0ABR1K0H9_9AGAR</name>
<sequence>MVTLSYTRRRFWEFSSGVFILLDPIVRPFVRTAVIACLRSIIVVIPSVTSAVYLDIKLARVVANDLSGLELVSERVNLHTSLEFTPIENAKDIEPQRPPVPSPTLRKSYSIAAWKSRFKGSFRRSWNRAVERSLGVGSVSLELQNVVGSISHESAPDTVFFRSPAASSLQTSLTFNPAHGFLFSHSVKTNVKLGSCFLEMETLLHLVKSLKANSPPTHEVPTPQQPPSSPFLSPLISPRSPLMRLYSPMLQTPTSTSSASPTSPLLESLSVCLFPNESFSWLILAPRHLFYHVVTSINLA</sequence>
<proteinExistence type="predicted"/>
<evidence type="ECO:0000313" key="1">
    <source>
        <dbReference type="EMBL" id="KAK7470535.1"/>
    </source>
</evidence>
<evidence type="ECO:0000313" key="2">
    <source>
        <dbReference type="Proteomes" id="UP001498398"/>
    </source>
</evidence>
<comment type="caution">
    <text evidence="1">The sequence shown here is derived from an EMBL/GenBank/DDBJ whole genome shotgun (WGS) entry which is preliminary data.</text>
</comment>
<gene>
    <name evidence="1" type="primary">FMP27_1</name>
    <name evidence="1" type="ORF">VKT23_001960</name>
</gene>
<accession>A0ABR1K0H9</accession>
<keyword evidence="2" id="KW-1185">Reference proteome</keyword>